<evidence type="ECO:0000313" key="3">
    <source>
        <dbReference type="EMBL" id="CAK1548188.1"/>
    </source>
</evidence>
<dbReference type="EMBL" id="CAVLEF010000010">
    <property type="protein sequence ID" value="CAK1548188.1"/>
    <property type="molecule type" value="Genomic_DNA"/>
</dbReference>
<evidence type="ECO:0000313" key="4">
    <source>
        <dbReference type="Proteomes" id="UP001497472"/>
    </source>
</evidence>
<comment type="caution">
    <text evidence="2">The sequence shown here is derived from an EMBL/GenBank/DDBJ whole genome shotgun (WGS) entry which is preliminary data.</text>
</comment>
<feature type="region of interest" description="Disordered" evidence="1">
    <location>
        <begin position="211"/>
        <end position="247"/>
    </location>
</feature>
<evidence type="ECO:0000313" key="2">
    <source>
        <dbReference type="EMBL" id="CAK1540914.1"/>
    </source>
</evidence>
<organism evidence="2 4">
    <name type="scientific">Leptosia nina</name>
    <dbReference type="NCBI Taxonomy" id="320188"/>
    <lineage>
        <taxon>Eukaryota</taxon>
        <taxon>Metazoa</taxon>
        <taxon>Ecdysozoa</taxon>
        <taxon>Arthropoda</taxon>
        <taxon>Hexapoda</taxon>
        <taxon>Insecta</taxon>
        <taxon>Pterygota</taxon>
        <taxon>Neoptera</taxon>
        <taxon>Endopterygota</taxon>
        <taxon>Lepidoptera</taxon>
        <taxon>Glossata</taxon>
        <taxon>Ditrysia</taxon>
        <taxon>Papilionoidea</taxon>
        <taxon>Pieridae</taxon>
        <taxon>Pierinae</taxon>
        <taxon>Leptosia</taxon>
    </lineage>
</organism>
<dbReference type="EMBL" id="CAVLEF010000002">
    <property type="protein sequence ID" value="CAK1540914.1"/>
    <property type="molecule type" value="Genomic_DNA"/>
</dbReference>
<dbReference type="Proteomes" id="UP001497472">
    <property type="component" value="Unassembled WGS sequence"/>
</dbReference>
<keyword evidence="4" id="KW-1185">Reference proteome</keyword>
<dbReference type="Gene3D" id="3.30.70.1820">
    <property type="entry name" value="L1 transposable element, RRM domain"/>
    <property type="match status" value="1"/>
</dbReference>
<protein>
    <submittedName>
        <fullName evidence="2">Uncharacterized protein</fullName>
    </submittedName>
</protein>
<name>A0AAV1IW30_9NEOP</name>
<evidence type="ECO:0000256" key="1">
    <source>
        <dbReference type="SAM" id="MobiDB-lite"/>
    </source>
</evidence>
<sequence length="247" mass="28296">MDELKKTLLDVSDMVSLKMEEFNQRLQTVRNAPSSPSSHETESCPLAKEFEVFRSSVLFCLQNLQTQMEMLFKLQDEQEMRNRRKFLLLHGVNENKEESPSTVANMIAVLLKLPEVTETSLSRCTRMGFRKSNTPRPLLIKFHDVEVKNKIWMAKTNLKGTGITLSEFLTKTRHKLFMAAREKFGVSNCWTRGGSIFAIGEDKERRRITSLTDIDDIPKSTPPVQVKSDHSTSRHAKLHTKKAPSKT</sequence>
<dbReference type="AlphaFoldDB" id="A0AAV1IW30"/>
<proteinExistence type="predicted"/>
<gene>
    <name evidence="3" type="ORF">LNINA_LOCUS7606</name>
    <name evidence="2" type="ORF">LNINA_LOCUS934</name>
</gene>
<accession>A0AAV1IW30</accession>
<reference evidence="2 4" key="1">
    <citation type="submission" date="2023-11" db="EMBL/GenBank/DDBJ databases">
        <authorList>
            <person name="Okamura Y."/>
        </authorList>
    </citation>
    <scope>NUCLEOTIDE SEQUENCE [LARGE SCALE GENOMIC DNA]</scope>
</reference>
<feature type="compositionally biased region" description="Basic residues" evidence="1">
    <location>
        <begin position="233"/>
        <end position="247"/>
    </location>
</feature>